<dbReference type="Proteomes" id="UP000613177">
    <property type="component" value="Unassembled WGS sequence"/>
</dbReference>
<name>A0A8H7VSX2_9FUNG</name>
<protein>
    <submittedName>
        <fullName evidence="2">Uncharacterized protein</fullName>
    </submittedName>
</protein>
<accession>A0A8H7VSX2</accession>
<dbReference type="EMBL" id="JAEPRE010000131">
    <property type="protein sequence ID" value="KAG2231905.1"/>
    <property type="molecule type" value="Genomic_DNA"/>
</dbReference>
<keyword evidence="3" id="KW-1185">Reference proteome</keyword>
<organism evidence="2 3">
    <name type="scientific">Thamnidium elegans</name>
    <dbReference type="NCBI Taxonomy" id="101142"/>
    <lineage>
        <taxon>Eukaryota</taxon>
        <taxon>Fungi</taxon>
        <taxon>Fungi incertae sedis</taxon>
        <taxon>Mucoromycota</taxon>
        <taxon>Mucoromycotina</taxon>
        <taxon>Mucoromycetes</taxon>
        <taxon>Mucorales</taxon>
        <taxon>Mucorineae</taxon>
        <taxon>Mucoraceae</taxon>
        <taxon>Thamnidium</taxon>
    </lineage>
</organism>
<gene>
    <name evidence="2" type="ORF">INT48_008931</name>
</gene>
<feature type="coiled-coil region" evidence="1">
    <location>
        <begin position="826"/>
        <end position="860"/>
    </location>
</feature>
<keyword evidence="1" id="KW-0175">Coiled coil</keyword>
<comment type="caution">
    <text evidence="2">The sequence shown here is derived from an EMBL/GenBank/DDBJ whole genome shotgun (WGS) entry which is preliminary data.</text>
</comment>
<dbReference type="AlphaFoldDB" id="A0A8H7VSX2"/>
<reference evidence="2" key="1">
    <citation type="submission" date="2021-01" db="EMBL/GenBank/DDBJ databases">
        <title>Metabolic potential, ecology and presence of endohyphal bacteria is reflected in genomic diversity of Mucoromycotina.</title>
        <authorList>
            <person name="Muszewska A."/>
            <person name="Okrasinska A."/>
            <person name="Steczkiewicz K."/>
            <person name="Drgas O."/>
            <person name="Orlowska M."/>
            <person name="Perlinska-Lenart U."/>
            <person name="Aleksandrzak-Piekarczyk T."/>
            <person name="Szatraj K."/>
            <person name="Zielenkiewicz U."/>
            <person name="Pilsyk S."/>
            <person name="Malc E."/>
            <person name="Mieczkowski P."/>
            <person name="Kruszewska J.S."/>
            <person name="Biernat P."/>
            <person name="Pawlowska J."/>
        </authorList>
    </citation>
    <scope>NUCLEOTIDE SEQUENCE</scope>
    <source>
        <strain evidence="2">WA0000018081</strain>
    </source>
</reference>
<proteinExistence type="predicted"/>
<evidence type="ECO:0000313" key="2">
    <source>
        <dbReference type="EMBL" id="KAG2231905.1"/>
    </source>
</evidence>
<sequence>MDLSSLLNTQKESSLSLKDINQLLADPDSAVIIDKIRSSTNFIYPTQKAESFVFFDRFVQILLSIDLEDDPYSAQYTKSVIIDAFRKCVNGLLQQHGNSWLIEFPYHIIPKTWVALRKQSDVTILVYLYGLVLTSANTIASKEWLQAMMRFIQSNYVGILVHLWLTCCCTLEGNELMGDDYAQALFLQGLDDRLRQEPLYASGVAKEMLIVLKKTDTQYLATHVDQYLGNALARPVFTKDAFIVGYLGLENACRLQSSEYPFISRIYMQYQAQAGNVDQLETENPLLNKELLESWAADKYAQAQSIRKGTLFWIQKMTSMTPTAFDIYLKKAILKHYPADRKTVLDLLLADWTVRDRFHRHLNLVADIMLSLLSKKTYNKRSAPYYAFVQLFNIPDEHHQQDTEAADASYYETKSGAYIDLSQFSNCSDKVLMNGCCQLLQRMTRVNASQHVKDWVGDCLQNASSDIVQHYVGWLAVGLNEELESKRTSTCFAPFLKVALSSCVSLSAYVVPTLLQTFTYESIQWLFKQGEEANTMLVHYFDDGPQVSKYMMVQGLFITKKKKYIDLLLIHLREIMSGTDPKVPRSRAWFKNHFLGVILSLVGEDASGQGVACCVFRQLFKTRDDFEWYFATPLVPAAKKINFKPLDLSNSHDIYSVKQSGLAALLQEMVRLGDTGKKERLIKVWFDLWTSGSKFTVPVSWVLQCAGLYDQAPVLVKQMIRRFVHIGLQQQHQEEHDIMRMAPERKFLDRIMDLVLLSDTPEPDSLFELVLNVSHQPDTFKDIIWAIINILIELSEELEVEISLQASQPTPPKKKVSKRAARHINKKQKNLTARKLRDAMKKHEEELEKFLQESKNNSIKALTTLVQRVFNFLLRLVNNTTLAEDTANTCLSIKQDIQHELTIIPLFYLPLSKLVRLIREPEDLQEDIQTTIDLSVEYLKKQPDTSLYETSQKILCL</sequence>
<evidence type="ECO:0000256" key="1">
    <source>
        <dbReference type="SAM" id="Coils"/>
    </source>
</evidence>
<evidence type="ECO:0000313" key="3">
    <source>
        <dbReference type="Proteomes" id="UP000613177"/>
    </source>
</evidence>